<dbReference type="RefSeq" id="WP_188778929.1">
    <property type="nucleotide sequence ID" value="NZ_BMKQ01000001.1"/>
</dbReference>
<dbReference type="AlphaFoldDB" id="A0A917F2W9"/>
<accession>A0A917F2W9</accession>
<sequence length="208" mass="22491">MTAGDHIWYAGYGSNLDVVRFGTYLQGGRAPGTRRDNPGARDTSAPLEERAMVLPGALFFGWESQNWGGGAVAFYDPTARGQVYARAFLITRGQFADVAAQEMHRDPDDDLDLSQVLADEPYSYGPGHYETLHLVGELDGRPVLTFTTGDAEHLPRNSPGGAYVATIVRGLRATHGLDDEAITAYLAACEGMETWAPDELGRLVAGTR</sequence>
<dbReference type="Gene3D" id="3.10.490.10">
    <property type="entry name" value="Gamma-glutamyl cyclotransferase-like"/>
    <property type="match status" value="1"/>
</dbReference>
<organism evidence="1 2">
    <name type="scientific">Marmoricola endophyticus</name>
    <dbReference type="NCBI Taxonomy" id="2040280"/>
    <lineage>
        <taxon>Bacteria</taxon>
        <taxon>Bacillati</taxon>
        <taxon>Actinomycetota</taxon>
        <taxon>Actinomycetes</taxon>
        <taxon>Propionibacteriales</taxon>
        <taxon>Nocardioidaceae</taxon>
        <taxon>Marmoricola</taxon>
    </lineage>
</organism>
<evidence type="ECO:0008006" key="3">
    <source>
        <dbReference type="Google" id="ProtNLM"/>
    </source>
</evidence>
<proteinExistence type="predicted"/>
<evidence type="ECO:0000313" key="2">
    <source>
        <dbReference type="Proteomes" id="UP000649179"/>
    </source>
</evidence>
<reference evidence="1" key="2">
    <citation type="submission" date="2020-09" db="EMBL/GenBank/DDBJ databases">
        <authorList>
            <person name="Sun Q."/>
            <person name="Zhou Y."/>
        </authorList>
    </citation>
    <scope>NUCLEOTIDE SEQUENCE</scope>
    <source>
        <strain evidence="1">CGMCC 1.16067</strain>
    </source>
</reference>
<evidence type="ECO:0000313" key="1">
    <source>
        <dbReference type="EMBL" id="GGF39575.1"/>
    </source>
</evidence>
<protein>
    <recommendedName>
        <fullName evidence="3">Histone deacetylase</fullName>
    </recommendedName>
</protein>
<name>A0A917F2W9_9ACTN</name>
<dbReference type="Proteomes" id="UP000649179">
    <property type="component" value="Unassembled WGS sequence"/>
</dbReference>
<gene>
    <name evidence="1" type="ORF">GCM10011519_11510</name>
</gene>
<dbReference type="EMBL" id="BMKQ01000001">
    <property type="protein sequence ID" value="GGF39575.1"/>
    <property type="molecule type" value="Genomic_DNA"/>
</dbReference>
<reference evidence="1" key="1">
    <citation type="journal article" date="2014" name="Int. J. Syst. Evol. Microbiol.">
        <title>Complete genome sequence of Corynebacterium casei LMG S-19264T (=DSM 44701T), isolated from a smear-ripened cheese.</title>
        <authorList>
            <consortium name="US DOE Joint Genome Institute (JGI-PGF)"/>
            <person name="Walter F."/>
            <person name="Albersmeier A."/>
            <person name="Kalinowski J."/>
            <person name="Ruckert C."/>
        </authorList>
    </citation>
    <scope>NUCLEOTIDE SEQUENCE</scope>
    <source>
        <strain evidence="1">CGMCC 1.16067</strain>
    </source>
</reference>
<keyword evidence="2" id="KW-1185">Reference proteome</keyword>
<comment type="caution">
    <text evidence="1">The sequence shown here is derived from an EMBL/GenBank/DDBJ whole genome shotgun (WGS) entry which is preliminary data.</text>
</comment>